<keyword evidence="5" id="KW-1185">Reference proteome</keyword>
<dbReference type="PANTHER" id="PTHR32494:SF5">
    <property type="entry name" value="ALLANTOATE AMIDOHYDROLASE"/>
    <property type="match status" value="1"/>
</dbReference>
<organism evidence="4 5">
    <name type="scientific">Lentibacillus kimchii</name>
    <dbReference type="NCBI Taxonomy" id="1542911"/>
    <lineage>
        <taxon>Bacteria</taxon>
        <taxon>Bacillati</taxon>
        <taxon>Bacillota</taxon>
        <taxon>Bacilli</taxon>
        <taxon>Bacillales</taxon>
        <taxon>Bacillaceae</taxon>
        <taxon>Lentibacillus</taxon>
    </lineage>
</organism>
<dbReference type="GO" id="GO:0016787">
    <property type="term" value="F:hydrolase activity"/>
    <property type="evidence" value="ECO:0007669"/>
    <property type="project" value="UniProtKB-KW"/>
</dbReference>
<dbReference type="Proteomes" id="UP001596620">
    <property type="component" value="Unassembled WGS sequence"/>
</dbReference>
<dbReference type="NCBIfam" id="TIGR01879">
    <property type="entry name" value="hydantase"/>
    <property type="match status" value="1"/>
</dbReference>
<protein>
    <submittedName>
        <fullName evidence="4">Zn-dependent hydrolase</fullName>
    </submittedName>
</protein>
<accession>A0ABW2UWC0</accession>
<dbReference type="Pfam" id="PF07687">
    <property type="entry name" value="M20_dimer"/>
    <property type="match status" value="1"/>
</dbReference>
<dbReference type="InterPro" id="IPR036264">
    <property type="entry name" value="Bact_exopeptidase_dim_dom"/>
</dbReference>
<evidence type="ECO:0000313" key="4">
    <source>
        <dbReference type="EMBL" id="MFC7747356.1"/>
    </source>
</evidence>
<dbReference type="EMBL" id="JBHTGR010000022">
    <property type="protein sequence ID" value="MFC7747356.1"/>
    <property type="molecule type" value="Genomic_DNA"/>
</dbReference>
<reference evidence="5" key="1">
    <citation type="journal article" date="2019" name="Int. J. Syst. Evol. Microbiol.">
        <title>The Global Catalogue of Microorganisms (GCM) 10K type strain sequencing project: providing services to taxonomists for standard genome sequencing and annotation.</title>
        <authorList>
            <consortium name="The Broad Institute Genomics Platform"/>
            <consortium name="The Broad Institute Genome Sequencing Center for Infectious Disease"/>
            <person name="Wu L."/>
            <person name="Ma J."/>
        </authorList>
    </citation>
    <scope>NUCLEOTIDE SEQUENCE [LARGE SCALE GENOMIC DNA]</scope>
    <source>
        <strain evidence="5">JCM 30234</strain>
    </source>
</reference>
<proteinExistence type="inferred from homology"/>
<name>A0ABW2UWC0_9BACI</name>
<dbReference type="PIRSF" id="PIRSF001235">
    <property type="entry name" value="Amidase_carbamoylase"/>
    <property type="match status" value="1"/>
</dbReference>
<feature type="domain" description="Peptidase M20 dimerisation" evidence="3">
    <location>
        <begin position="210"/>
        <end position="304"/>
    </location>
</feature>
<dbReference type="NCBIfam" id="NF006771">
    <property type="entry name" value="PRK09290.1-5"/>
    <property type="match status" value="1"/>
</dbReference>
<evidence type="ECO:0000313" key="5">
    <source>
        <dbReference type="Proteomes" id="UP001596620"/>
    </source>
</evidence>
<sequence length="407" mass="43938">MQAKPKRIQQLITDLSAFTKTPGNGVTRLTYSKEDLQARDYIKQTMQSYGLRVQEDGMGNIYGKLEGKLREAPSVIVGSHFDSVPNGGAYDGAAGVVAGLEVAALFQDNQLTPHYPLEVIAMIEEEGSRFRGLMGSSGITGSIKENTFSEITDADGISVTDAMANAGLDISQPIYRDPSTMRAFLEMHIEQGPTLEESQIPIGVVQSIVGLTQLNVTVIGQAGHAGTTPMDKRSDALIAAAEMISDLPRLAADEGNGSVLTVGQLQVSPNAANVIPDSVNFTIDIRSAQEEHVLNILNQAKELIHSYHNDRIKTNIQQSLYIRPKTLNDHIQSLLSDTCTDLNIASTKMNSGAGHDAMVFSDVTDVGLIFVPSQDGLSHCPEEYTHELDLARGVNVLYETAKQLTEA</sequence>
<evidence type="ECO:0000256" key="1">
    <source>
        <dbReference type="ARBA" id="ARBA00006153"/>
    </source>
</evidence>
<keyword evidence="2 4" id="KW-0378">Hydrolase</keyword>
<dbReference type="Gene3D" id="3.40.630.10">
    <property type="entry name" value="Zn peptidases"/>
    <property type="match status" value="1"/>
</dbReference>
<comment type="caution">
    <text evidence="4">The sequence shown here is derived from an EMBL/GenBank/DDBJ whole genome shotgun (WGS) entry which is preliminary data.</text>
</comment>
<dbReference type="InterPro" id="IPR011650">
    <property type="entry name" value="Peptidase_M20_dimer"/>
</dbReference>
<dbReference type="SUPFAM" id="SSF55031">
    <property type="entry name" value="Bacterial exopeptidase dimerisation domain"/>
    <property type="match status" value="1"/>
</dbReference>
<dbReference type="PANTHER" id="PTHR32494">
    <property type="entry name" value="ALLANTOATE DEIMINASE-RELATED"/>
    <property type="match status" value="1"/>
</dbReference>
<dbReference type="InterPro" id="IPR002933">
    <property type="entry name" value="Peptidase_M20"/>
</dbReference>
<evidence type="ECO:0000259" key="3">
    <source>
        <dbReference type="Pfam" id="PF07687"/>
    </source>
</evidence>
<dbReference type="Gene3D" id="3.30.70.360">
    <property type="match status" value="1"/>
</dbReference>
<comment type="similarity">
    <text evidence="1">Belongs to the peptidase M20 family.</text>
</comment>
<gene>
    <name evidence="4" type="ORF">ACFQU8_08925</name>
</gene>
<evidence type="ECO:0000256" key="2">
    <source>
        <dbReference type="ARBA" id="ARBA00022801"/>
    </source>
</evidence>
<dbReference type="RefSeq" id="WP_382358902.1">
    <property type="nucleotide sequence ID" value="NZ_JBHTGR010000022.1"/>
</dbReference>
<dbReference type="Pfam" id="PF01546">
    <property type="entry name" value="Peptidase_M20"/>
    <property type="match status" value="1"/>
</dbReference>
<dbReference type="InterPro" id="IPR010158">
    <property type="entry name" value="Amidase_Cbmase"/>
</dbReference>
<dbReference type="CDD" id="cd03884">
    <property type="entry name" value="M20_bAS"/>
    <property type="match status" value="1"/>
</dbReference>
<dbReference type="SUPFAM" id="SSF53187">
    <property type="entry name" value="Zn-dependent exopeptidases"/>
    <property type="match status" value="1"/>
</dbReference>